<dbReference type="InterPro" id="IPR014001">
    <property type="entry name" value="Helicase_ATP-bd"/>
</dbReference>
<keyword evidence="6" id="KW-0547">Nucleotide-binding</keyword>
<keyword evidence="2" id="KW-0863">Zinc-finger</keyword>
<keyword evidence="6" id="KW-0067">ATP-binding</keyword>
<evidence type="ECO:0000256" key="2">
    <source>
        <dbReference type="PROSITE-ProRule" id="PRU00325"/>
    </source>
</evidence>
<dbReference type="GO" id="GO:0008270">
    <property type="term" value="F:zinc ion binding"/>
    <property type="evidence" value="ECO:0007669"/>
    <property type="project" value="UniProtKB-KW"/>
</dbReference>
<dbReference type="FunFam" id="3.40.50.300:FF:000533">
    <property type="entry name" value="Helicase, Snf2 family"/>
    <property type="match status" value="1"/>
</dbReference>
<feature type="domain" description="Helicase C-terminal" evidence="5">
    <location>
        <begin position="939"/>
        <end position="1103"/>
    </location>
</feature>
<gene>
    <name evidence="6" type="ORF">SAMN05421842_101141</name>
</gene>
<keyword evidence="6" id="KW-0347">Helicase</keyword>
<dbReference type="Pfam" id="PF08455">
    <property type="entry name" value="SNF2_assoc"/>
    <property type="match status" value="1"/>
</dbReference>
<protein>
    <submittedName>
        <fullName evidence="6">Superfamily II DNA or RNA helicase, SNF2 family</fullName>
    </submittedName>
</protein>
<feature type="domain" description="SWIM-type" evidence="3">
    <location>
        <begin position="79"/>
        <end position="125"/>
    </location>
</feature>
<sequence>MNNLGISYTIVHCTLSIVGDYMIKQILLEGFNKSIGGKNRLKAENILKNDLIKDLKVDVDKHMIDIMSSVISESLFSEYSCKIEIDSKTKEVVGTYCSCLDFEKKEFSKDNYCCKHLVASFYGFLKKLDNDEDLRKEFIFLENSNDNKDNEVFSSSNKEDILSLLLNNKPQEKVKFEITLNRNNWSSKIQAEFKIGLKNQTNKMYILRDINQFLTCMYNKMPVKYGKDFTFNINNQSLSFEDRRLIKFIYKINDLEASNSHFRKNQDKLINGKTITIPDILVKSFLEVIKNHRIYLGDGFFCRIIDSEILYEDIPIPFSLCEKNNKLILEAPTGMPEALTQNEDVFLYGTSIYIPSVEQCERLTPYLKVFNATSGVTFNKSEEKRILKELIPSIQYLSNELTLSKSIKNKVVIAPLKIKFYFDKDRDNVTLIFKVSYEGHEFNYFEEFKDKVIYRNAQKEREVYALLKRLGFEDINNKFIFLRDDDDIFKFFKYEIEKLQNYGEVFYSERFKGLKHLTKSDFKGEIRKGKFNYFDFEFILGDISKEETSNILRSFRNNLKYYKLENGEFLDLEDENLKEALILLDNLLLDETLNNNIIKIPENKGAYLEQYLEDKDLRFITGREEIKELKDRLKNIKDKSFQMPYGIQAKLREYQRDGYNWFRTLDYLGFGGILGDEMGLGKTLQTIVFLLSKSKSNSLIVAPTSLIYNWFNEFKKFAPSMNVCIINGGKEEREELIKCYKEYDVIITTYNLLRRDLDLYTMEFDYCILDEAQNIKNPSSLSAKAVKNINAKGRFALTGTPIENSLMELWSIFDFVMPGYLFNEKRFTTRYYRRLEEEKEILEEINRLVKPFILRRYKKNVIKELPDKIEKRLLVPLSDEQKTVYKTYSDYAKDLIKKKVEDDEFKNSKIEILSYITKLRQICLDPSVIMENYLGGSGKIEALIDLLEQSIAEGHKILVFSQFTSVLKNIGKLLEENNILFSYLDGSVSSLNRMKLVDEFNDGKNSVFLVSLKAGGTGLNLTSADIVIHFDPWWNPAVEDQATDRAHRIGQQNTVEVIKLIAQGTIEEKIVELQDVKRELIDKILGDDLNVGSFINTLKEDEILNLFN</sequence>
<dbReference type="SUPFAM" id="SSF52540">
    <property type="entry name" value="P-loop containing nucleoside triphosphate hydrolases"/>
    <property type="match status" value="2"/>
</dbReference>
<keyword evidence="2" id="KW-0479">Metal-binding</keyword>
<evidence type="ECO:0000259" key="5">
    <source>
        <dbReference type="PROSITE" id="PS51194"/>
    </source>
</evidence>
<organism evidence="6 7">
    <name type="scientific">Clostridium uliginosum</name>
    <dbReference type="NCBI Taxonomy" id="119641"/>
    <lineage>
        <taxon>Bacteria</taxon>
        <taxon>Bacillati</taxon>
        <taxon>Bacillota</taxon>
        <taxon>Clostridia</taxon>
        <taxon>Eubacteriales</taxon>
        <taxon>Clostridiaceae</taxon>
        <taxon>Clostridium</taxon>
    </lineage>
</organism>
<dbReference type="Gene3D" id="3.40.50.300">
    <property type="entry name" value="P-loop containing nucleotide triphosphate hydrolases"/>
    <property type="match status" value="1"/>
</dbReference>
<dbReference type="InterPro" id="IPR001650">
    <property type="entry name" value="Helicase_C-like"/>
</dbReference>
<dbReference type="GO" id="GO:0005524">
    <property type="term" value="F:ATP binding"/>
    <property type="evidence" value="ECO:0007669"/>
    <property type="project" value="InterPro"/>
</dbReference>
<proteinExistence type="predicted"/>
<dbReference type="FunFam" id="3.40.50.10810:FF:000054">
    <property type="entry name" value="Helicase, Snf2 family"/>
    <property type="match status" value="1"/>
</dbReference>
<dbReference type="Pfam" id="PF00271">
    <property type="entry name" value="Helicase_C"/>
    <property type="match status" value="1"/>
</dbReference>
<dbReference type="InterPro" id="IPR007527">
    <property type="entry name" value="Znf_SWIM"/>
</dbReference>
<dbReference type="InterPro" id="IPR000330">
    <property type="entry name" value="SNF2_N"/>
</dbReference>
<dbReference type="SMART" id="SM00490">
    <property type="entry name" value="HELICc"/>
    <property type="match status" value="1"/>
</dbReference>
<dbReference type="GO" id="GO:0004386">
    <property type="term" value="F:helicase activity"/>
    <property type="evidence" value="ECO:0007669"/>
    <property type="project" value="UniProtKB-KW"/>
</dbReference>
<dbReference type="CDD" id="cd18793">
    <property type="entry name" value="SF2_C_SNF"/>
    <property type="match status" value="1"/>
</dbReference>
<dbReference type="CDD" id="cd18012">
    <property type="entry name" value="DEXQc_arch_SWI2_SNF2"/>
    <property type="match status" value="1"/>
</dbReference>
<dbReference type="InterPro" id="IPR027417">
    <property type="entry name" value="P-loop_NTPase"/>
</dbReference>
<dbReference type="GO" id="GO:0016787">
    <property type="term" value="F:hydrolase activity"/>
    <property type="evidence" value="ECO:0007669"/>
    <property type="project" value="UniProtKB-KW"/>
</dbReference>
<dbReference type="PROSITE" id="PS51192">
    <property type="entry name" value="HELICASE_ATP_BIND_1"/>
    <property type="match status" value="1"/>
</dbReference>
<dbReference type="AlphaFoldDB" id="A0A1I1H1S3"/>
<dbReference type="InterPro" id="IPR013663">
    <property type="entry name" value="Helicase_SWF/SNF/SWI_bac"/>
</dbReference>
<keyword evidence="2" id="KW-0862">Zinc</keyword>
<dbReference type="PANTHER" id="PTHR10799">
    <property type="entry name" value="SNF2/RAD54 HELICASE FAMILY"/>
    <property type="match status" value="1"/>
</dbReference>
<dbReference type="SMART" id="SM00487">
    <property type="entry name" value="DEXDc"/>
    <property type="match status" value="1"/>
</dbReference>
<evidence type="ECO:0000256" key="1">
    <source>
        <dbReference type="ARBA" id="ARBA00022801"/>
    </source>
</evidence>
<dbReference type="STRING" id="119641.SAMN05421842_101141"/>
<dbReference type="Gene3D" id="3.40.50.10810">
    <property type="entry name" value="Tandem AAA-ATPase domain"/>
    <property type="match status" value="1"/>
</dbReference>
<dbReference type="PROSITE" id="PS51194">
    <property type="entry name" value="HELICASE_CTER"/>
    <property type="match status" value="1"/>
</dbReference>
<evidence type="ECO:0000313" key="6">
    <source>
        <dbReference type="EMBL" id="SFC17731.1"/>
    </source>
</evidence>
<keyword evidence="7" id="KW-1185">Reference proteome</keyword>
<dbReference type="PROSITE" id="PS50966">
    <property type="entry name" value="ZF_SWIM"/>
    <property type="match status" value="1"/>
</dbReference>
<evidence type="ECO:0000259" key="3">
    <source>
        <dbReference type="PROSITE" id="PS50966"/>
    </source>
</evidence>
<keyword evidence="1" id="KW-0378">Hydrolase</keyword>
<feature type="domain" description="Helicase ATP-binding" evidence="4">
    <location>
        <begin position="663"/>
        <end position="819"/>
    </location>
</feature>
<dbReference type="Pfam" id="PF00176">
    <property type="entry name" value="SNF2-rel_dom"/>
    <property type="match status" value="1"/>
</dbReference>
<dbReference type="InterPro" id="IPR038718">
    <property type="entry name" value="SNF2-like_sf"/>
</dbReference>
<dbReference type="Pfam" id="PF04434">
    <property type="entry name" value="SWIM"/>
    <property type="match status" value="1"/>
</dbReference>
<dbReference type="EMBL" id="FOMG01000001">
    <property type="protein sequence ID" value="SFC17731.1"/>
    <property type="molecule type" value="Genomic_DNA"/>
</dbReference>
<name>A0A1I1H1S3_9CLOT</name>
<evidence type="ECO:0000313" key="7">
    <source>
        <dbReference type="Proteomes" id="UP000199263"/>
    </source>
</evidence>
<reference evidence="6 7" key="1">
    <citation type="submission" date="2016-10" db="EMBL/GenBank/DDBJ databases">
        <authorList>
            <person name="de Groot N.N."/>
        </authorList>
    </citation>
    <scope>NUCLEOTIDE SEQUENCE [LARGE SCALE GENOMIC DNA]</scope>
    <source>
        <strain evidence="6 7">DSM 12992</strain>
    </source>
</reference>
<accession>A0A1I1H1S3</accession>
<dbReference type="InterPro" id="IPR049730">
    <property type="entry name" value="SNF2/RAD54-like_C"/>
</dbReference>
<evidence type="ECO:0000259" key="4">
    <source>
        <dbReference type="PROSITE" id="PS51192"/>
    </source>
</evidence>
<dbReference type="Proteomes" id="UP000199263">
    <property type="component" value="Unassembled WGS sequence"/>
</dbReference>